<dbReference type="SMART" id="SM00355">
    <property type="entry name" value="ZnF_C2H2"/>
    <property type="match status" value="3"/>
</dbReference>
<evidence type="ECO:0000259" key="2">
    <source>
        <dbReference type="SMART" id="SM00355"/>
    </source>
</evidence>
<evidence type="ECO:0000256" key="1">
    <source>
        <dbReference type="SAM" id="MobiDB-lite"/>
    </source>
</evidence>
<reference evidence="3 4" key="1">
    <citation type="submission" date="2020-05" db="EMBL/GenBank/DDBJ databases">
        <title>Identification and distribution of gene clusters putatively required for synthesis of sphingolipid metabolism inhibitors in phylogenetically diverse species of the filamentous fungus Fusarium.</title>
        <authorList>
            <person name="Kim H.-S."/>
            <person name="Busman M."/>
            <person name="Brown D.W."/>
            <person name="Divon H."/>
            <person name="Uhlig S."/>
            <person name="Proctor R.H."/>
        </authorList>
    </citation>
    <scope>NUCLEOTIDE SEQUENCE [LARGE SCALE GENOMIC DNA]</scope>
    <source>
        <strain evidence="3 4">NRRL 36939</strain>
    </source>
</reference>
<name>A0A8H5NSZ8_9HYPO</name>
<dbReference type="EMBL" id="JAAOAS010000500">
    <property type="protein sequence ID" value="KAF5574885.1"/>
    <property type="molecule type" value="Genomic_DNA"/>
</dbReference>
<sequence>MASSLDKLLRNCFRAFGVLDIELENPSIVNTPESHAVARFRNLLSRFTRWSRNAGGTQAVSDSLDKKLQNNTRVKLQVIRLLSHIQRLLEDAHAITVGNQVPWDQVDDDEDSQSDDERESLENSPETEIEQILAHLSDAIDNLSHLGAALREPFVDSRTTDETSPSEPFDVQHVLSKYPGVDEAIAERLGKALSDRRQLFLGQQSAERSSNRSGGRLADEPTLETLFNQLNLEDLTYQTSEQDDVFDQSSSETSYIASEDLQARQIPPLPQRATEGTPFRCLCCHQMLRGLSETAGKKHVYRDLRPYLCLESDCPIPQYRYTRRRDWMNHMLREHWTIYVCPFGCGLKSTSRNECREHLYQNHGSGKQLSEIEDLVQLSTVNKTEFPEKTACPLCEKDLQDIETYRDHVGKHQKQLALFAIPLGFTLAEDTPLRPKIANEPGEVGSAPEKGLSFKKEDFSPQDEDQKESPARTASGLDEEYSASRSTSTSFYAGGSSRKIARHGYGSTSGWQCCAAV</sequence>
<dbReference type="InterPro" id="IPR013087">
    <property type="entry name" value="Znf_C2H2_type"/>
</dbReference>
<feature type="region of interest" description="Disordered" evidence="1">
    <location>
        <begin position="436"/>
        <end position="494"/>
    </location>
</feature>
<dbReference type="Proteomes" id="UP000546213">
    <property type="component" value="Unassembled WGS sequence"/>
</dbReference>
<dbReference type="AlphaFoldDB" id="A0A8H5NSZ8"/>
<feature type="domain" description="C2H2-type" evidence="2">
    <location>
        <begin position="339"/>
        <end position="363"/>
    </location>
</feature>
<evidence type="ECO:0000313" key="4">
    <source>
        <dbReference type="Proteomes" id="UP000546213"/>
    </source>
</evidence>
<feature type="domain" description="C2H2-type" evidence="2">
    <location>
        <begin position="307"/>
        <end position="335"/>
    </location>
</feature>
<organism evidence="3 4">
    <name type="scientific">Fusarium pseudocircinatum</name>
    <dbReference type="NCBI Taxonomy" id="56676"/>
    <lineage>
        <taxon>Eukaryota</taxon>
        <taxon>Fungi</taxon>
        <taxon>Dikarya</taxon>
        <taxon>Ascomycota</taxon>
        <taxon>Pezizomycotina</taxon>
        <taxon>Sordariomycetes</taxon>
        <taxon>Hypocreomycetidae</taxon>
        <taxon>Hypocreales</taxon>
        <taxon>Nectriaceae</taxon>
        <taxon>Fusarium</taxon>
        <taxon>Fusarium fujikuroi species complex</taxon>
    </lineage>
</organism>
<accession>A0A8H5NSZ8</accession>
<evidence type="ECO:0000313" key="3">
    <source>
        <dbReference type="EMBL" id="KAF5574885.1"/>
    </source>
</evidence>
<comment type="caution">
    <text evidence="3">The sequence shown here is derived from an EMBL/GenBank/DDBJ whole genome shotgun (WGS) entry which is preliminary data.</text>
</comment>
<protein>
    <recommendedName>
        <fullName evidence="2">C2H2-type domain-containing protein</fullName>
    </recommendedName>
</protein>
<feature type="domain" description="C2H2-type" evidence="2">
    <location>
        <begin position="390"/>
        <end position="412"/>
    </location>
</feature>
<dbReference type="Pfam" id="PF26082">
    <property type="entry name" value="zf-C2H2_AcuF"/>
    <property type="match status" value="1"/>
</dbReference>
<keyword evidence="4" id="KW-1185">Reference proteome</keyword>
<feature type="compositionally biased region" description="Acidic residues" evidence="1">
    <location>
        <begin position="105"/>
        <end position="126"/>
    </location>
</feature>
<feature type="region of interest" description="Disordered" evidence="1">
    <location>
        <begin position="100"/>
        <end position="126"/>
    </location>
</feature>
<dbReference type="PANTHER" id="PTHR35391:SF7">
    <property type="entry name" value="C2H2-TYPE DOMAIN-CONTAINING PROTEIN"/>
    <property type="match status" value="1"/>
</dbReference>
<gene>
    <name evidence="3" type="ORF">FPCIR_13420</name>
</gene>
<dbReference type="OrthoDB" id="6133115at2759"/>
<proteinExistence type="predicted"/>
<dbReference type="InterPro" id="IPR058925">
    <property type="entry name" value="zf-C2H2_AcuF"/>
</dbReference>
<dbReference type="PANTHER" id="PTHR35391">
    <property type="entry name" value="C2H2-TYPE DOMAIN-CONTAINING PROTEIN-RELATED"/>
    <property type="match status" value="1"/>
</dbReference>